<keyword evidence="4" id="KW-1185">Reference proteome</keyword>
<dbReference type="AlphaFoldDB" id="A0A939T1H3"/>
<dbReference type="EMBL" id="JAGEOJ010000004">
    <property type="protein sequence ID" value="MBO2447591.1"/>
    <property type="molecule type" value="Genomic_DNA"/>
</dbReference>
<feature type="domain" description="Mce/MlaD" evidence="1">
    <location>
        <begin position="37"/>
        <end position="114"/>
    </location>
</feature>
<dbReference type="Pfam" id="PF11887">
    <property type="entry name" value="Mce4_CUP1"/>
    <property type="match status" value="1"/>
</dbReference>
<name>A0A939T1H3_9ACTN</name>
<proteinExistence type="predicted"/>
<sequence>MNTDMPLGRRLLISTTTLVTVAALLYVLVARPFEDQGVRVEARFGRAGQSLGKQSQVKVRGVSVGSVSKVALNDDGTVEVVLRLDKGVRIPDSVTAAIEPASVFGPKSVNLIPGGHEANGPFLADGAHIARTSDPKDLSDVLGDAGPVVSAIDAKDVSVIVRTLATGIGGEAPRLRATVDDVDTLSQVAYRRRDEARQFLGDGADVATTLAGSGDDLTGIAGNANTLISDLAAGRQGRLGDFSVQLGRLSGLIGHGLDKRGAQIGEAFRSSERVVAVFYAQLGLLGKAVRSGNQLLPIYDGLTNMQGPGGKHYVGAIALLPTNPCQLIVGVCPSGGR</sequence>
<reference evidence="3" key="1">
    <citation type="submission" date="2021-03" db="EMBL/GenBank/DDBJ databases">
        <authorList>
            <person name="Kanchanasin P."/>
            <person name="Saeng-In P."/>
            <person name="Phongsopitanun W."/>
            <person name="Yuki M."/>
            <person name="Kudo T."/>
            <person name="Ohkuma M."/>
            <person name="Tanasupawat S."/>
        </authorList>
    </citation>
    <scope>NUCLEOTIDE SEQUENCE</scope>
    <source>
        <strain evidence="3">GKU 128</strain>
    </source>
</reference>
<accession>A0A939T1H3</accession>
<evidence type="ECO:0000313" key="3">
    <source>
        <dbReference type="EMBL" id="MBO2447591.1"/>
    </source>
</evidence>
<dbReference type="PANTHER" id="PTHR33371:SF4">
    <property type="entry name" value="INTERMEMBRANE PHOSPHOLIPID TRANSPORT SYSTEM BINDING PROTEIN MLAD"/>
    <property type="match status" value="1"/>
</dbReference>
<protein>
    <submittedName>
        <fullName evidence="3">MCE family protein</fullName>
    </submittedName>
</protein>
<evidence type="ECO:0000259" key="1">
    <source>
        <dbReference type="Pfam" id="PF02470"/>
    </source>
</evidence>
<dbReference type="InterPro" id="IPR024516">
    <property type="entry name" value="Mce_C"/>
</dbReference>
<gene>
    <name evidence="3" type="ORF">J4573_10875</name>
</gene>
<dbReference type="Proteomes" id="UP000669179">
    <property type="component" value="Unassembled WGS sequence"/>
</dbReference>
<evidence type="ECO:0000313" key="4">
    <source>
        <dbReference type="Proteomes" id="UP000669179"/>
    </source>
</evidence>
<dbReference type="RefSeq" id="WP_208255231.1">
    <property type="nucleotide sequence ID" value="NZ_JAGEOJ010000004.1"/>
</dbReference>
<evidence type="ECO:0000259" key="2">
    <source>
        <dbReference type="Pfam" id="PF11887"/>
    </source>
</evidence>
<feature type="domain" description="Mammalian cell entry C-terminal" evidence="2">
    <location>
        <begin position="123"/>
        <end position="236"/>
    </location>
</feature>
<dbReference type="InterPro" id="IPR052336">
    <property type="entry name" value="MlaD_Phospholipid_Transporter"/>
</dbReference>
<organism evidence="3 4">
    <name type="scientific">Actinomadura barringtoniae</name>
    <dbReference type="NCBI Taxonomy" id="1427535"/>
    <lineage>
        <taxon>Bacteria</taxon>
        <taxon>Bacillati</taxon>
        <taxon>Actinomycetota</taxon>
        <taxon>Actinomycetes</taxon>
        <taxon>Streptosporangiales</taxon>
        <taxon>Thermomonosporaceae</taxon>
        <taxon>Actinomadura</taxon>
    </lineage>
</organism>
<dbReference type="PANTHER" id="PTHR33371">
    <property type="entry name" value="INTERMEMBRANE PHOSPHOLIPID TRANSPORT SYSTEM BINDING PROTEIN MLAD-RELATED"/>
    <property type="match status" value="1"/>
</dbReference>
<dbReference type="InterPro" id="IPR003399">
    <property type="entry name" value="Mce/MlaD"/>
</dbReference>
<dbReference type="Pfam" id="PF02470">
    <property type="entry name" value="MlaD"/>
    <property type="match status" value="1"/>
</dbReference>
<comment type="caution">
    <text evidence="3">The sequence shown here is derived from an EMBL/GenBank/DDBJ whole genome shotgun (WGS) entry which is preliminary data.</text>
</comment>